<proteinExistence type="predicted"/>
<evidence type="ECO:0000313" key="3">
    <source>
        <dbReference type="EMBL" id="RED97457.1"/>
    </source>
</evidence>
<dbReference type="PANTHER" id="PTHR43418:SF4">
    <property type="entry name" value="MULTIFUNCTIONAL TRYPTOPHAN BIOSYNTHESIS PROTEIN"/>
    <property type="match status" value="1"/>
</dbReference>
<dbReference type="PROSITE" id="PS51273">
    <property type="entry name" value="GATASE_TYPE_1"/>
    <property type="match status" value="1"/>
</dbReference>
<dbReference type="NCBIfam" id="TIGR00566">
    <property type="entry name" value="trpG_papA"/>
    <property type="match status" value="1"/>
</dbReference>
<name>A0A3D9L494_MARFU</name>
<dbReference type="InterPro" id="IPR029062">
    <property type="entry name" value="Class_I_gatase-like"/>
</dbReference>
<dbReference type="GO" id="GO:0000162">
    <property type="term" value="P:L-tryptophan biosynthetic process"/>
    <property type="evidence" value="ECO:0007669"/>
    <property type="project" value="TreeGrafter"/>
</dbReference>
<dbReference type="Pfam" id="PF00117">
    <property type="entry name" value="GATase"/>
    <property type="match status" value="1"/>
</dbReference>
<dbReference type="PANTHER" id="PTHR43418">
    <property type="entry name" value="MULTIFUNCTIONAL TRYPTOPHAN BIOSYNTHESIS PROTEIN-RELATED"/>
    <property type="match status" value="1"/>
</dbReference>
<accession>A0A3D9L494</accession>
<sequence length="193" mass="21701">MKKVLVIDNYDSFTYNLVHILRELGLDEEMEVHRNDKISVDYAGEFERILLSPGPGLPKDAGIMPEVIKRYADSKSILGVCLGHQGIAESFGAELFNLPTVFHGVATGVDLTDLKDLLFEGLPDHFSVCRYHSWAVKPENIPNELQVTAVDAEGNIMALRHESLKVRGVQFHPESIMTEHGKQMMKNWISEKL</sequence>
<dbReference type="GO" id="GO:0004049">
    <property type="term" value="F:anthranilate synthase activity"/>
    <property type="evidence" value="ECO:0007669"/>
    <property type="project" value="TreeGrafter"/>
</dbReference>
<dbReference type="InterPro" id="IPR006221">
    <property type="entry name" value="TrpG/PapA_dom"/>
</dbReference>
<dbReference type="PRINTS" id="PR00099">
    <property type="entry name" value="CPSGATASE"/>
</dbReference>
<dbReference type="FunFam" id="3.40.50.880:FF:000003">
    <property type="entry name" value="Anthranilate synthase component II"/>
    <property type="match status" value="1"/>
</dbReference>
<dbReference type="InterPro" id="IPR050472">
    <property type="entry name" value="Anth_synth/Amidotransfase"/>
</dbReference>
<dbReference type="PRINTS" id="PR00097">
    <property type="entry name" value="ANTSNTHASEII"/>
</dbReference>
<evidence type="ECO:0000313" key="4">
    <source>
        <dbReference type="Proteomes" id="UP000256779"/>
    </source>
</evidence>
<dbReference type="EMBL" id="QREG01000012">
    <property type="protein sequence ID" value="RED97457.1"/>
    <property type="molecule type" value="Genomic_DNA"/>
</dbReference>
<dbReference type="Gene3D" id="3.40.50.880">
    <property type="match status" value="1"/>
</dbReference>
<reference evidence="3 4" key="1">
    <citation type="submission" date="2018-07" db="EMBL/GenBank/DDBJ databases">
        <title>Genomic Encyclopedia of Type Strains, Phase IV (KMG-IV): sequencing the most valuable type-strain genomes for metagenomic binning, comparative biology and taxonomic classification.</title>
        <authorList>
            <person name="Goeker M."/>
        </authorList>
    </citation>
    <scope>NUCLEOTIDE SEQUENCE [LARGE SCALE GENOMIC DNA]</scope>
    <source>
        <strain evidence="3 4">DSM 4134</strain>
    </source>
</reference>
<comment type="caution">
    <text evidence="3">The sequence shown here is derived from an EMBL/GenBank/DDBJ whole genome shotgun (WGS) entry which is preliminary data.</text>
</comment>
<evidence type="ECO:0000256" key="1">
    <source>
        <dbReference type="ARBA" id="ARBA00022962"/>
    </source>
</evidence>
<dbReference type="GO" id="GO:0005829">
    <property type="term" value="C:cytosol"/>
    <property type="evidence" value="ECO:0007669"/>
    <property type="project" value="TreeGrafter"/>
</dbReference>
<dbReference type="CDD" id="cd01743">
    <property type="entry name" value="GATase1_Anthranilate_Synthase"/>
    <property type="match status" value="1"/>
</dbReference>
<keyword evidence="4" id="KW-1185">Reference proteome</keyword>
<dbReference type="AlphaFoldDB" id="A0A3D9L494"/>
<dbReference type="OrthoDB" id="9786812at2"/>
<evidence type="ECO:0000259" key="2">
    <source>
        <dbReference type="Pfam" id="PF00117"/>
    </source>
</evidence>
<gene>
    <name evidence="3" type="ORF">C7460_11267</name>
</gene>
<dbReference type="InterPro" id="IPR017926">
    <property type="entry name" value="GATASE"/>
</dbReference>
<dbReference type="SUPFAM" id="SSF52317">
    <property type="entry name" value="Class I glutamine amidotransferase-like"/>
    <property type="match status" value="1"/>
</dbReference>
<dbReference type="RefSeq" id="WP_115868611.1">
    <property type="nucleotide sequence ID" value="NZ_QREG01000012.1"/>
</dbReference>
<protein>
    <submittedName>
        <fullName evidence="3">Anthranilate synthase component II</fullName>
    </submittedName>
</protein>
<dbReference type="PRINTS" id="PR00096">
    <property type="entry name" value="GATASE"/>
</dbReference>
<dbReference type="Proteomes" id="UP000256779">
    <property type="component" value="Unassembled WGS sequence"/>
</dbReference>
<keyword evidence="1" id="KW-0315">Glutamine amidotransferase</keyword>
<organism evidence="3 4">
    <name type="scientific">Marinoscillum furvescens DSM 4134</name>
    <dbReference type="NCBI Taxonomy" id="1122208"/>
    <lineage>
        <taxon>Bacteria</taxon>
        <taxon>Pseudomonadati</taxon>
        <taxon>Bacteroidota</taxon>
        <taxon>Cytophagia</taxon>
        <taxon>Cytophagales</taxon>
        <taxon>Reichenbachiellaceae</taxon>
        <taxon>Marinoscillum</taxon>
    </lineage>
</organism>
<feature type="domain" description="Glutamine amidotransferase" evidence="2">
    <location>
        <begin position="5"/>
        <end position="189"/>
    </location>
</feature>